<feature type="compositionally biased region" description="Pro residues" evidence="1">
    <location>
        <begin position="247"/>
        <end position="256"/>
    </location>
</feature>
<dbReference type="RefSeq" id="XP_062688398.1">
    <property type="nucleotide sequence ID" value="XM_062841346.1"/>
</dbReference>
<feature type="compositionally biased region" description="Low complexity" evidence="1">
    <location>
        <begin position="350"/>
        <end position="376"/>
    </location>
</feature>
<dbReference type="GeneID" id="87878968"/>
<comment type="caution">
    <text evidence="2">The sequence shown here is derived from an EMBL/GenBank/DDBJ whole genome shotgun (WGS) entry which is preliminary data.</text>
</comment>
<evidence type="ECO:0000313" key="2">
    <source>
        <dbReference type="EMBL" id="KAK3485494.1"/>
    </source>
</evidence>
<reference evidence="2 3" key="1">
    <citation type="journal article" date="2023" name="Mol. Phylogenet. Evol.">
        <title>Genome-scale phylogeny and comparative genomics of the fungal order Sordariales.</title>
        <authorList>
            <person name="Hensen N."/>
            <person name="Bonometti L."/>
            <person name="Westerberg I."/>
            <person name="Brannstrom I.O."/>
            <person name="Guillou S."/>
            <person name="Cros-Aarteil S."/>
            <person name="Calhoun S."/>
            <person name="Haridas S."/>
            <person name="Kuo A."/>
            <person name="Mondo S."/>
            <person name="Pangilinan J."/>
            <person name="Riley R."/>
            <person name="LaButti K."/>
            <person name="Andreopoulos B."/>
            <person name="Lipzen A."/>
            <person name="Chen C."/>
            <person name="Yan M."/>
            <person name="Daum C."/>
            <person name="Ng V."/>
            <person name="Clum A."/>
            <person name="Steindorff A."/>
            <person name="Ohm R.A."/>
            <person name="Martin F."/>
            <person name="Silar P."/>
            <person name="Natvig D.O."/>
            <person name="Lalanne C."/>
            <person name="Gautier V."/>
            <person name="Ament-Velasquez S.L."/>
            <person name="Kruys A."/>
            <person name="Hutchinson M.I."/>
            <person name="Powell A.J."/>
            <person name="Barry K."/>
            <person name="Miller A.N."/>
            <person name="Grigoriev I.V."/>
            <person name="Debuchy R."/>
            <person name="Gladieux P."/>
            <person name="Hiltunen Thoren M."/>
            <person name="Johannesson H."/>
        </authorList>
    </citation>
    <scope>NUCLEOTIDE SEQUENCE [LARGE SCALE GENOMIC DNA]</scope>
    <source>
        <strain evidence="2 3">FGSC 10403</strain>
    </source>
</reference>
<evidence type="ECO:0000313" key="3">
    <source>
        <dbReference type="Proteomes" id="UP001285908"/>
    </source>
</evidence>
<accession>A0AAJ0MM77</accession>
<sequence length="550" mass="58748">MCTFCYTPYIGCPKGRRHYYLQWLKCKTAIKNGHSYCPIGESTEVRELQKLSGNVLACPFHTHIAIQQIEFEFRQRDEVPSPIDLSEPSSPTTSNTTYVASDDESEIEFNQAGQKSLHRPSSTAVYLDLRFPKPGPVKRHKSATPTKTQTTNIQQSTDRSLNSQSEPNTASICAKSVPGTSSSSGSSSKKGPVISPGLPASPAAYRQSRSQPQTQPHAKLTLKTLKTEVDPSNKELGNANTLSEPAYYPPSPPPPEIITTLPTPVDQASPSNPDLLTRRLGPSTALTITITKAPKLNIQKITSSKSEPDLKSTSKGPESSNSTTTSTSHTFDSFLTPSGTLQPDSNTANTPTTTTKTTSSSSSSSSLRSRSGSLFTRLKDGTTTTLHHSALSRTLSVSATNTNRRRQASATHPKNIAPWDQVLLPASISKPVNLEVGVNDIATREPTNLAADGITNCALSSETKAIDGYLQGRLGGQGPRTAPLPAEMEVMMSRLESVGVGVGLGIGLAVTRDTDEGKSVSGHKRSCSANMLQGRMGIGLSGLRKRGECS</sequence>
<organism evidence="2 3">
    <name type="scientific">Neurospora hispaniola</name>
    <dbReference type="NCBI Taxonomy" id="588809"/>
    <lineage>
        <taxon>Eukaryota</taxon>
        <taxon>Fungi</taxon>
        <taxon>Dikarya</taxon>
        <taxon>Ascomycota</taxon>
        <taxon>Pezizomycotina</taxon>
        <taxon>Sordariomycetes</taxon>
        <taxon>Sordariomycetidae</taxon>
        <taxon>Sordariales</taxon>
        <taxon>Sordariaceae</taxon>
        <taxon>Neurospora</taxon>
    </lineage>
</organism>
<proteinExistence type="predicted"/>
<feature type="compositionally biased region" description="Low complexity" evidence="1">
    <location>
        <begin position="319"/>
        <end position="336"/>
    </location>
</feature>
<feature type="compositionally biased region" description="Polar residues" evidence="1">
    <location>
        <begin position="207"/>
        <end position="216"/>
    </location>
</feature>
<dbReference type="AlphaFoldDB" id="A0AAJ0MM77"/>
<feature type="region of interest" description="Disordered" evidence="1">
    <location>
        <begin position="131"/>
        <end position="256"/>
    </location>
</feature>
<protein>
    <submittedName>
        <fullName evidence="2">Uncharacterized protein</fullName>
    </submittedName>
</protein>
<feature type="compositionally biased region" description="Low complexity" evidence="1">
    <location>
        <begin position="175"/>
        <end position="197"/>
    </location>
</feature>
<dbReference type="Proteomes" id="UP001285908">
    <property type="component" value="Unassembled WGS sequence"/>
</dbReference>
<feature type="compositionally biased region" description="Polar residues" evidence="1">
    <location>
        <begin position="143"/>
        <end position="171"/>
    </location>
</feature>
<feature type="compositionally biased region" description="Polar residues" evidence="1">
    <location>
        <begin position="337"/>
        <end position="349"/>
    </location>
</feature>
<feature type="compositionally biased region" description="Polar residues" evidence="1">
    <location>
        <begin position="381"/>
        <end position="412"/>
    </location>
</feature>
<feature type="region of interest" description="Disordered" evidence="1">
    <location>
        <begin position="299"/>
        <end position="414"/>
    </location>
</feature>
<dbReference type="EMBL" id="JAULSX010000010">
    <property type="protein sequence ID" value="KAK3485494.1"/>
    <property type="molecule type" value="Genomic_DNA"/>
</dbReference>
<gene>
    <name evidence="2" type="ORF">B0T23DRAFT_48752</name>
</gene>
<evidence type="ECO:0000256" key="1">
    <source>
        <dbReference type="SAM" id="MobiDB-lite"/>
    </source>
</evidence>
<name>A0AAJ0MM77_9PEZI</name>
<feature type="region of interest" description="Disordered" evidence="1">
    <location>
        <begin position="80"/>
        <end position="103"/>
    </location>
</feature>
<keyword evidence="3" id="KW-1185">Reference proteome</keyword>
<feature type="compositionally biased region" description="Low complexity" evidence="1">
    <location>
        <begin position="86"/>
        <end position="97"/>
    </location>
</feature>